<evidence type="ECO:0000313" key="10">
    <source>
        <dbReference type="Proteomes" id="UP000189933"/>
    </source>
</evidence>
<dbReference type="RefSeq" id="WP_078664941.1">
    <property type="nucleotide sequence ID" value="NZ_FUXM01000006.1"/>
</dbReference>
<evidence type="ECO:0000256" key="4">
    <source>
        <dbReference type="ARBA" id="ARBA00022692"/>
    </source>
</evidence>
<keyword evidence="10" id="KW-1185">Reference proteome</keyword>
<feature type="transmembrane region" description="Helical" evidence="7">
    <location>
        <begin position="59"/>
        <end position="78"/>
    </location>
</feature>
<evidence type="ECO:0000256" key="3">
    <source>
        <dbReference type="ARBA" id="ARBA00022475"/>
    </source>
</evidence>
<comment type="subcellular location">
    <subcellularLocation>
        <location evidence="1">Cell membrane</location>
        <topology evidence="1">Multi-pass membrane protein</topology>
    </subcellularLocation>
</comment>
<organism evidence="9 10">
    <name type="scientific">Carboxydocella sporoproducens DSM 16521</name>
    <dbReference type="NCBI Taxonomy" id="1121270"/>
    <lineage>
        <taxon>Bacteria</taxon>
        <taxon>Bacillati</taxon>
        <taxon>Bacillota</taxon>
        <taxon>Clostridia</taxon>
        <taxon>Eubacteriales</taxon>
        <taxon>Clostridiales Family XVI. Incertae Sedis</taxon>
        <taxon>Carboxydocella</taxon>
    </lineage>
</organism>
<reference evidence="10" key="1">
    <citation type="submission" date="2017-02" db="EMBL/GenBank/DDBJ databases">
        <authorList>
            <person name="Varghese N."/>
            <person name="Submissions S."/>
        </authorList>
    </citation>
    <scope>NUCLEOTIDE SEQUENCE [LARGE SCALE GENOMIC DNA]</scope>
    <source>
        <strain evidence="10">DSM 16521</strain>
    </source>
</reference>
<keyword evidence="6 7" id="KW-0472">Membrane</keyword>
<dbReference type="Proteomes" id="UP000189933">
    <property type="component" value="Unassembled WGS sequence"/>
</dbReference>
<dbReference type="GO" id="GO:0005886">
    <property type="term" value="C:plasma membrane"/>
    <property type="evidence" value="ECO:0007669"/>
    <property type="project" value="UniProtKB-SubCell"/>
</dbReference>
<gene>
    <name evidence="9" type="ORF">SAMN02745885_00839</name>
</gene>
<dbReference type="Gene3D" id="3.30.240.20">
    <property type="entry name" value="bsu07140 like domains"/>
    <property type="match status" value="2"/>
</dbReference>
<evidence type="ECO:0000256" key="5">
    <source>
        <dbReference type="ARBA" id="ARBA00022989"/>
    </source>
</evidence>
<evidence type="ECO:0000256" key="6">
    <source>
        <dbReference type="ARBA" id="ARBA00023136"/>
    </source>
</evidence>
<dbReference type="PANTHER" id="PTHR34582:SF6">
    <property type="entry name" value="UPF0702 TRANSMEMBRANE PROTEIN YCAP"/>
    <property type="match status" value="1"/>
</dbReference>
<keyword evidence="4 7" id="KW-0812">Transmembrane</keyword>
<dbReference type="EMBL" id="FUXM01000006">
    <property type="protein sequence ID" value="SJZ75580.1"/>
    <property type="molecule type" value="Genomic_DNA"/>
</dbReference>
<dbReference type="InterPro" id="IPR023090">
    <property type="entry name" value="UPF0702_alpha/beta_dom_sf"/>
</dbReference>
<evidence type="ECO:0000259" key="8">
    <source>
        <dbReference type="Pfam" id="PF04239"/>
    </source>
</evidence>
<keyword evidence="3" id="KW-1003">Cell membrane</keyword>
<feature type="transmembrane region" description="Helical" evidence="7">
    <location>
        <begin position="35"/>
        <end position="53"/>
    </location>
</feature>
<keyword evidence="5 7" id="KW-1133">Transmembrane helix</keyword>
<comment type="similarity">
    <text evidence="2">Belongs to the UPF0702 family.</text>
</comment>
<dbReference type="OrthoDB" id="1682423at2"/>
<feature type="domain" description="YetF C-terminal" evidence="8">
    <location>
        <begin position="79"/>
        <end position="209"/>
    </location>
</feature>
<dbReference type="Pfam" id="PF04239">
    <property type="entry name" value="DUF421"/>
    <property type="match status" value="1"/>
</dbReference>
<proteinExistence type="inferred from homology"/>
<evidence type="ECO:0000256" key="7">
    <source>
        <dbReference type="SAM" id="Phobius"/>
    </source>
</evidence>
<dbReference type="InterPro" id="IPR007353">
    <property type="entry name" value="DUF421"/>
</dbReference>
<evidence type="ECO:0000256" key="1">
    <source>
        <dbReference type="ARBA" id="ARBA00004651"/>
    </source>
</evidence>
<evidence type="ECO:0000256" key="2">
    <source>
        <dbReference type="ARBA" id="ARBA00006448"/>
    </source>
</evidence>
<name>A0A1T4N8F7_9FIRM</name>
<accession>A0A1T4N8F7</accession>
<dbReference type="PANTHER" id="PTHR34582">
    <property type="entry name" value="UPF0702 TRANSMEMBRANE PROTEIN YCAP"/>
    <property type="match status" value="1"/>
</dbReference>
<sequence length="222" mass="24936">MANVVLRAIFVYIFILVMVRLMGKREVGQLSTFDIVVFIVLAELAAIPMEYYQKPLLPSLVPILVVVLLEIITSYLALKFPVFRKLMDGQPSIVVANGQPVIEEMKRLRYSLDDLMAQLREKGFTSPAEVEFAVLETSGKLSVIPKSQNRPVTPADLSLATSYEGLPIPLIKDGIVQKHNLGQIGLSENWLVGELQKQGYQQPQQIFFALLDTRGQLHLYPR</sequence>
<protein>
    <submittedName>
        <fullName evidence="9">Uncharacterized membrane protein YcaP, DUF421 family</fullName>
    </submittedName>
</protein>
<evidence type="ECO:0000313" key="9">
    <source>
        <dbReference type="EMBL" id="SJZ75580.1"/>
    </source>
</evidence>
<dbReference type="AlphaFoldDB" id="A0A1T4N8F7"/>
<feature type="transmembrane region" description="Helical" evidence="7">
    <location>
        <begin position="6"/>
        <end position="23"/>
    </location>
</feature>